<dbReference type="GO" id="GO:0006310">
    <property type="term" value="P:DNA recombination"/>
    <property type="evidence" value="ECO:0007669"/>
    <property type="project" value="UniProtKB-KW"/>
</dbReference>
<gene>
    <name evidence="2" type="ORF">MPEBLZ_04504</name>
</gene>
<comment type="caution">
    <text evidence="2">The sequence shown here is derived from an EMBL/GenBank/DDBJ whole genome shotgun (WGS) entry which is preliminary data.</text>
</comment>
<dbReference type="AlphaFoldDB" id="A0A0P8A3M5"/>
<keyword evidence="1" id="KW-0233">DNA recombination</keyword>
<organism evidence="2 3">
    <name type="scientific">Candidatus Methanoperedens nitratireducens</name>
    <dbReference type="NCBI Taxonomy" id="1392998"/>
    <lineage>
        <taxon>Archaea</taxon>
        <taxon>Methanobacteriati</taxon>
        <taxon>Methanobacteriota</taxon>
        <taxon>Stenosarchaea group</taxon>
        <taxon>Methanomicrobia</taxon>
        <taxon>Methanosarcinales</taxon>
        <taxon>ANME-2 cluster</taxon>
        <taxon>Candidatus Methanoperedentaceae</taxon>
        <taxon>Candidatus Methanoperedens</taxon>
    </lineage>
</organism>
<evidence type="ECO:0000313" key="3">
    <source>
        <dbReference type="Proteomes" id="UP000050360"/>
    </source>
</evidence>
<reference evidence="2 3" key="1">
    <citation type="submission" date="2015-09" db="EMBL/GenBank/DDBJ databases">
        <title>A metagenomics-based metabolic model of nitrate-dependent anaerobic oxidation of methane by Methanoperedens-like archaea.</title>
        <authorList>
            <person name="Arshad A."/>
            <person name="Speth D.R."/>
            <person name="De Graaf R.M."/>
            <person name="Op Den Camp H.J."/>
            <person name="Jetten M.S."/>
            <person name="Welte C.U."/>
        </authorList>
    </citation>
    <scope>NUCLEOTIDE SEQUENCE [LARGE SCALE GENOMIC DNA]</scope>
</reference>
<dbReference type="EMBL" id="LKCM01000482">
    <property type="protein sequence ID" value="KPQ40952.1"/>
    <property type="molecule type" value="Genomic_DNA"/>
</dbReference>
<evidence type="ECO:0000256" key="1">
    <source>
        <dbReference type="ARBA" id="ARBA00023172"/>
    </source>
</evidence>
<dbReference type="Proteomes" id="UP000050360">
    <property type="component" value="Unassembled WGS sequence"/>
</dbReference>
<dbReference type="GO" id="GO:0003677">
    <property type="term" value="F:DNA binding"/>
    <property type="evidence" value="ECO:0007669"/>
    <property type="project" value="InterPro"/>
</dbReference>
<dbReference type="InterPro" id="IPR011010">
    <property type="entry name" value="DNA_brk_join_enz"/>
</dbReference>
<evidence type="ECO:0000313" key="2">
    <source>
        <dbReference type="EMBL" id="KPQ40952.1"/>
    </source>
</evidence>
<accession>A0A0P8A3M5</accession>
<protein>
    <submittedName>
        <fullName evidence="2">Uncharacterized protein</fullName>
    </submittedName>
</protein>
<sequence length="47" mass="5242">MQALQRNMISNDVGIKDVADLMGHESLSSTMRYAARVKSRIIGIHRA</sequence>
<name>A0A0P8A3M5_9EURY</name>
<dbReference type="GO" id="GO:0015074">
    <property type="term" value="P:DNA integration"/>
    <property type="evidence" value="ECO:0007669"/>
    <property type="project" value="InterPro"/>
</dbReference>
<dbReference type="Gene3D" id="1.10.443.10">
    <property type="entry name" value="Intergrase catalytic core"/>
    <property type="match status" value="1"/>
</dbReference>
<dbReference type="SUPFAM" id="SSF56349">
    <property type="entry name" value="DNA breaking-rejoining enzymes"/>
    <property type="match status" value="1"/>
</dbReference>
<proteinExistence type="predicted"/>
<dbReference type="InterPro" id="IPR013762">
    <property type="entry name" value="Integrase-like_cat_sf"/>
</dbReference>